<dbReference type="Proteomes" id="UP001316803">
    <property type="component" value="Unassembled WGS sequence"/>
</dbReference>
<dbReference type="EMBL" id="JAKLMC020000037">
    <property type="protein sequence ID" value="KAK5949274.1"/>
    <property type="molecule type" value="Genomic_DNA"/>
</dbReference>
<sequence length="189" mass="21009">MEKWAQPPLSRPTLPILNDFCGTPFSIDCNHCGESVSNEHYHCGQCEMGDFDLCPTCITRGITCDGQDHWLIKKAVKNGRVYASNTETLLPKEQLQAPAIPVEPTVEKDQRTCNSCIIQLGASSFVTCRTHTFVPVDATSAAVSPYTKTLSARPRSQALPVHRNARFDREERSVTPSEVREDPLFSVLM</sequence>
<evidence type="ECO:0000256" key="3">
    <source>
        <dbReference type="ARBA" id="ARBA00022833"/>
    </source>
</evidence>
<evidence type="ECO:0000256" key="1">
    <source>
        <dbReference type="ARBA" id="ARBA00022723"/>
    </source>
</evidence>
<evidence type="ECO:0008006" key="6">
    <source>
        <dbReference type="Google" id="ProtNLM"/>
    </source>
</evidence>
<gene>
    <name evidence="4" type="ORF">OHC33_009627</name>
</gene>
<organism evidence="4 5">
    <name type="scientific">Knufia fluminis</name>
    <dbReference type="NCBI Taxonomy" id="191047"/>
    <lineage>
        <taxon>Eukaryota</taxon>
        <taxon>Fungi</taxon>
        <taxon>Dikarya</taxon>
        <taxon>Ascomycota</taxon>
        <taxon>Pezizomycotina</taxon>
        <taxon>Eurotiomycetes</taxon>
        <taxon>Chaetothyriomycetidae</taxon>
        <taxon>Chaetothyriales</taxon>
        <taxon>Trichomeriaceae</taxon>
        <taxon>Knufia</taxon>
    </lineage>
</organism>
<keyword evidence="2" id="KW-0863">Zinc-finger</keyword>
<dbReference type="InterPro" id="IPR043145">
    <property type="entry name" value="Znf_ZZ_sf"/>
</dbReference>
<protein>
    <recommendedName>
        <fullName evidence="6">ZZ-type domain-containing protein</fullName>
    </recommendedName>
</protein>
<name>A0AAN8E8V9_9EURO</name>
<keyword evidence="3" id="KW-0862">Zinc</keyword>
<proteinExistence type="predicted"/>
<reference evidence="4 5" key="1">
    <citation type="submission" date="2022-12" db="EMBL/GenBank/DDBJ databases">
        <title>Genomic features and morphological characterization of a novel Knufia sp. strain isolated from spacecraft assembly facility.</title>
        <authorList>
            <person name="Teixeira M."/>
            <person name="Chander A.M."/>
            <person name="Stajich J.E."/>
            <person name="Venkateswaran K."/>
        </authorList>
    </citation>
    <scope>NUCLEOTIDE SEQUENCE [LARGE SCALE GENOMIC DNA]</scope>
    <source>
        <strain evidence="4 5">FJI-L2-BK-P2</strain>
    </source>
</reference>
<evidence type="ECO:0000313" key="5">
    <source>
        <dbReference type="Proteomes" id="UP001316803"/>
    </source>
</evidence>
<comment type="caution">
    <text evidence="4">The sequence shown here is derived from an EMBL/GenBank/DDBJ whole genome shotgun (WGS) entry which is preliminary data.</text>
</comment>
<keyword evidence="1" id="KW-0479">Metal-binding</keyword>
<dbReference type="Gene3D" id="3.30.60.90">
    <property type="match status" value="1"/>
</dbReference>
<keyword evidence="5" id="KW-1185">Reference proteome</keyword>
<evidence type="ECO:0000313" key="4">
    <source>
        <dbReference type="EMBL" id="KAK5949274.1"/>
    </source>
</evidence>
<accession>A0AAN8E8V9</accession>
<evidence type="ECO:0000256" key="2">
    <source>
        <dbReference type="ARBA" id="ARBA00022771"/>
    </source>
</evidence>
<dbReference type="GO" id="GO:0008270">
    <property type="term" value="F:zinc ion binding"/>
    <property type="evidence" value="ECO:0007669"/>
    <property type="project" value="UniProtKB-KW"/>
</dbReference>
<dbReference type="AlphaFoldDB" id="A0AAN8E8V9"/>
<dbReference type="SUPFAM" id="SSF57850">
    <property type="entry name" value="RING/U-box"/>
    <property type="match status" value="1"/>
</dbReference>